<reference evidence="2 3" key="1">
    <citation type="journal article" date="2015" name="Antonie Van Leeuwenhoek">
        <title>Thioclava indica sp. nov., isolated from surface seawater of the Indian Ocean.</title>
        <authorList>
            <person name="Liu Y."/>
            <person name="Lai Q."/>
            <person name="Du J."/>
            <person name="Xu H."/>
            <person name="Jiang L."/>
            <person name="Shao Z."/>
        </authorList>
    </citation>
    <scope>NUCLEOTIDE SEQUENCE [LARGE SCALE GENOMIC DNA]</scope>
    <source>
        <strain evidence="2 3">DT23-4</strain>
    </source>
</reference>
<dbReference type="PROSITE" id="PS50883">
    <property type="entry name" value="EAL"/>
    <property type="match status" value="1"/>
</dbReference>
<dbReference type="Gene3D" id="3.20.20.450">
    <property type="entry name" value="EAL domain"/>
    <property type="match status" value="1"/>
</dbReference>
<dbReference type="OrthoDB" id="23692at2"/>
<dbReference type="STRING" id="1353528.DT23_05200"/>
<organism evidence="2 3">
    <name type="scientific">Thioclava indica</name>
    <dbReference type="NCBI Taxonomy" id="1353528"/>
    <lineage>
        <taxon>Bacteria</taxon>
        <taxon>Pseudomonadati</taxon>
        <taxon>Pseudomonadota</taxon>
        <taxon>Alphaproteobacteria</taxon>
        <taxon>Rhodobacterales</taxon>
        <taxon>Paracoccaceae</taxon>
        <taxon>Thioclava</taxon>
    </lineage>
</organism>
<name>A0A074JLW2_9RHOB</name>
<dbReference type="CDD" id="cd01948">
    <property type="entry name" value="EAL"/>
    <property type="match status" value="1"/>
</dbReference>
<dbReference type="InterPro" id="IPR050706">
    <property type="entry name" value="Cyclic-di-GMP_PDE-like"/>
</dbReference>
<evidence type="ECO:0000313" key="3">
    <source>
        <dbReference type="Proteomes" id="UP000027471"/>
    </source>
</evidence>
<dbReference type="GO" id="GO:0071111">
    <property type="term" value="F:cyclic-guanylate-specific phosphodiesterase activity"/>
    <property type="evidence" value="ECO:0007669"/>
    <property type="project" value="InterPro"/>
</dbReference>
<protein>
    <recommendedName>
        <fullName evidence="1">EAL domain-containing protein</fullName>
    </recommendedName>
</protein>
<dbReference type="Pfam" id="PF00563">
    <property type="entry name" value="EAL"/>
    <property type="match status" value="1"/>
</dbReference>
<dbReference type="InterPro" id="IPR001633">
    <property type="entry name" value="EAL_dom"/>
</dbReference>
<sequence>MTNREKPDHEPINAELRSPLAYAVAEQDRQTIALVRDAIARRDVLLAYQPVVQTARPDQPAFYEGLIRVLDETGRIIPAKDFIETVEMTELGRKLDCLAIEMGLEALMENEGLRLAINMSARSIGYPAWMKALNRGLAIDETVADRLILEITESSAMHMPELVTVFMEDLQARGVSFALDDFGAGYTSFRYLREFYFDILKIDGQFIRGIAQDPDNQALTKSLLDIARHFEMFTVAESVENAQDAKYLSQIGVECLQGFYYGAPTVNPPWRPLSQATRRSA</sequence>
<dbReference type="SUPFAM" id="SSF141868">
    <property type="entry name" value="EAL domain-like"/>
    <property type="match status" value="1"/>
</dbReference>
<dbReference type="EMBL" id="AUNB01000040">
    <property type="protein sequence ID" value="KEO57469.1"/>
    <property type="molecule type" value="Genomic_DNA"/>
</dbReference>
<dbReference type="PANTHER" id="PTHR33121:SF79">
    <property type="entry name" value="CYCLIC DI-GMP PHOSPHODIESTERASE PDED-RELATED"/>
    <property type="match status" value="1"/>
</dbReference>
<dbReference type="RefSeq" id="WP_051697282.1">
    <property type="nucleotide sequence ID" value="NZ_AUNB01000040.1"/>
</dbReference>
<keyword evidence="3" id="KW-1185">Reference proteome</keyword>
<proteinExistence type="predicted"/>
<dbReference type="InterPro" id="IPR035919">
    <property type="entry name" value="EAL_sf"/>
</dbReference>
<comment type="caution">
    <text evidence="2">The sequence shown here is derived from an EMBL/GenBank/DDBJ whole genome shotgun (WGS) entry which is preliminary data.</text>
</comment>
<feature type="domain" description="EAL" evidence="1">
    <location>
        <begin position="28"/>
        <end position="278"/>
    </location>
</feature>
<evidence type="ECO:0000259" key="1">
    <source>
        <dbReference type="PROSITE" id="PS50883"/>
    </source>
</evidence>
<dbReference type="AlphaFoldDB" id="A0A074JLW2"/>
<accession>A0A074JLW2</accession>
<dbReference type="SMART" id="SM00052">
    <property type="entry name" value="EAL"/>
    <property type="match status" value="1"/>
</dbReference>
<evidence type="ECO:0000313" key="2">
    <source>
        <dbReference type="EMBL" id="KEO57469.1"/>
    </source>
</evidence>
<dbReference type="PANTHER" id="PTHR33121">
    <property type="entry name" value="CYCLIC DI-GMP PHOSPHODIESTERASE PDEF"/>
    <property type="match status" value="1"/>
</dbReference>
<dbReference type="Proteomes" id="UP000027471">
    <property type="component" value="Unassembled WGS sequence"/>
</dbReference>
<gene>
    <name evidence="2" type="ORF">DT23_05200</name>
</gene>
<dbReference type="eggNOG" id="COG2200">
    <property type="taxonomic scope" value="Bacteria"/>
</dbReference>